<dbReference type="InterPro" id="IPR005888">
    <property type="entry name" value="dTDP_Gluc_deHydtase"/>
</dbReference>
<comment type="cofactor">
    <cofactor evidence="2 8">
        <name>NAD(+)</name>
        <dbReference type="ChEBI" id="CHEBI:57540"/>
    </cofactor>
</comment>
<dbReference type="Gene3D" id="3.40.50.720">
    <property type="entry name" value="NAD(P)-binding Rossmann-like Domain"/>
    <property type="match status" value="1"/>
</dbReference>
<evidence type="ECO:0000256" key="1">
    <source>
        <dbReference type="ARBA" id="ARBA00001539"/>
    </source>
</evidence>
<dbReference type="AlphaFoldDB" id="A0A806LG44"/>
<keyword evidence="7 8" id="KW-0456">Lyase</keyword>
<dbReference type="Proteomes" id="UP000019441">
    <property type="component" value="Chromosome"/>
</dbReference>
<protein>
    <recommendedName>
        <fullName evidence="5 8">dTDP-glucose 4,6-dehydratase</fullName>
        <ecNumber evidence="4 8">4.2.1.46</ecNumber>
    </recommendedName>
</protein>
<dbReference type="InterPro" id="IPR036291">
    <property type="entry name" value="NAD(P)-bd_dom_sf"/>
</dbReference>
<name>A0A806LG44_LACPA</name>
<keyword evidence="6" id="KW-0520">NAD</keyword>
<evidence type="ECO:0000256" key="5">
    <source>
        <dbReference type="ARBA" id="ARBA00016977"/>
    </source>
</evidence>
<reference evidence="10 11" key="1">
    <citation type="journal article" date="2014" name="Genome Announc.">
        <title>Whole Genome Sequence of the Probiotic Strain Lactobacillus paracasei N1115, Isolated from Traditional Chinese Fermented Milk.</title>
        <authorList>
            <person name="Wang S."/>
            <person name="Zhu H."/>
            <person name="He F."/>
            <person name="Luo Y."/>
            <person name="Kang Z."/>
            <person name="Lu C."/>
            <person name="Feng L."/>
            <person name="Lu X."/>
            <person name="Xue Y."/>
            <person name="Wang H."/>
        </authorList>
    </citation>
    <scope>NUCLEOTIDE SEQUENCE [LARGE SCALE GENOMIC DNA]</scope>
    <source>
        <strain evidence="10 11">N1115</strain>
    </source>
</reference>
<comment type="similarity">
    <text evidence="3 8">Belongs to the NAD(P)-dependent epimerase/dehydratase family. dTDP-glucose dehydratase subfamily.</text>
</comment>
<dbReference type="EC" id="4.2.1.46" evidence="4 8"/>
<dbReference type="GO" id="GO:0009225">
    <property type="term" value="P:nucleotide-sugar metabolic process"/>
    <property type="evidence" value="ECO:0007669"/>
    <property type="project" value="InterPro"/>
</dbReference>
<sequence>MNLLITGGAGFIGSNFVHYQRQMHPADLIVNLDLLTYAGNKNNLTDLKHDPSHIFVQGNINNRELVAYLIEQYHIDAIVNFAAESHVDRSILHPEIFVETNVKGTLALLHEGYRHDIKLLQISTDEVYGSLGSTGYFTEDSPLQPNSPYAASKASADMLVRSYFETYGTHVNITRSTNNYGPYQFPEKLIPLMIINGLKDKELPIYGDGKNIRDWLFVRDNCKGIDLVLRKGVAGEKYNIGANNEYENNTIVHLIVRELGLNEARIKHTEDRLGHDQRYAIDSTKIKSELGWQPECSFNAYIPKTISWYANHREWWEPLLKDRVKITQINQIPHFPNNVWYKNY</sequence>
<dbReference type="CDD" id="cd05246">
    <property type="entry name" value="dTDP_GD_SDR_e"/>
    <property type="match status" value="1"/>
</dbReference>
<evidence type="ECO:0000256" key="6">
    <source>
        <dbReference type="ARBA" id="ARBA00023027"/>
    </source>
</evidence>
<evidence type="ECO:0000256" key="7">
    <source>
        <dbReference type="ARBA" id="ARBA00023239"/>
    </source>
</evidence>
<evidence type="ECO:0000256" key="8">
    <source>
        <dbReference type="RuleBase" id="RU004473"/>
    </source>
</evidence>
<evidence type="ECO:0000256" key="2">
    <source>
        <dbReference type="ARBA" id="ARBA00001911"/>
    </source>
</evidence>
<dbReference type="KEGG" id="lpq:AF91_03465"/>
<dbReference type="PANTHER" id="PTHR43000">
    <property type="entry name" value="DTDP-D-GLUCOSE 4,6-DEHYDRATASE-RELATED"/>
    <property type="match status" value="1"/>
</dbReference>
<proteinExistence type="inferred from homology"/>
<organism evidence="10 11">
    <name type="scientific">Lacticaseibacillus paracasei N1115</name>
    <dbReference type="NCBI Taxonomy" id="1446494"/>
    <lineage>
        <taxon>Bacteria</taxon>
        <taxon>Bacillati</taxon>
        <taxon>Bacillota</taxon>
        <taxon>Bacilli</taxon>
        <taxon>Lactobacillales</taxon>
        <taxon>Lactobacillaceae</taxon>
        <taxon>Lacticaseibacillus</taxon>
    </lineage>
</organism>
<dbReference type="Gene3D" id="3.90.25.10">
    <property type="entry name" value="UDP-galactose 4-epimerase, domain 1"/>
    <property type="match status" value="1"/>
</dbReference>
<dbReference type="NCBIfam" id="TIGR01181">
    <property type="entry name" value="dTDP_gluc_dehyt"/>
    <property type="match status" value="1"/>
</dbReference>
<dbReference type="GO" id="GO:0008460">
    <property type="term" value="F:dTDP-glucose 4,6-dehydratase activity"/>
    <property type="evidence" value="ECO:0007669"/>
    <property type="project" value="UniProtKB-EC"/>
</dbReference>
<evidence type="ECO:0000313" key="10">
    <source>
        <dbReference type="EMBL" id="AHJ32287.1"/>
    </source>
</evidence>
<dbReference type="SUPFAM" id="SSF51735">
    <property type="entry name" value="NAD(P)-binding Rossmann-fold domains"/>
    <property type="match status" value="1"/>
</dbReference>
<dbReference type="InterPro" id="IPR016040">
    <property type="entry name" value="NAD(P)-bd_dom"/>
</dbReference>
<gene>
    <name evidence="10" type="ORF">AF91_03465</name>
</gene>
<feature type="domain" description="NAD(P)-binding" evidence="9">
    <location>
        <begin position="4"/>
        <end position="303"/>
    </location>
</feature>
<evidence type="ECO:0000256" key="3">
    <source>
        <dbReference type="ARBA" id="ARBA00008178"/>
    </source>
</evidence>
<evidence type="ECO:0000259" key="9">
    <source>
        <dbReference type="Pfam" id="PF16363"/>
    </source>
</evidence>
<evidence type="ECO:0000256" key="4">
    <source>
        <dbReference type="ARBA" id="ARBA00011990"/>
    </source>
</evidence>
<evidence type="ECO:0000313" key="11">
    <source>
        <dbReference type="Proteomes" id="UP000019441"/>
    </source>
</evidence>
<comment type="catalytic activity">
    <reaction evidence="1 8">
        <text>dTDP-alpha-D-glucose = dTDP-4-dehydro-6-deoxy-alpha-D-glucose + H2O</text>
        <dbReference type="Rhea" id="RHEA:17221"/>
        <dbReference type="ChEBI" id="CHEBI:15377"/>
        <dbReference type="ChEBI" id="CHEBI:57477"/>
        <dbReference type="ChEBI" id="CHEBI:57649"/>
        <dbReference type="EC" id="4.2.1.46"/>
    </reaction>
</comment>
<accession>A0A806LG44</accession>
<dbReference type="RefSeq" id="WP_025376018.1">
    <property type="nucleotide sequence ID" value="NZ_CP007122.1"/>
</dbReference>
<dbReference type="EMBL" id="CP007122">
    <property type="protein sequence ID" value="AHJ32287.1"/>
    <property type="molecule type" value="Genomic_DNA"/>
</dbReference>
<dbReference type="Pfam" id="PF16363">
    <property type="entry name" value="GDP_Man_Dehyd"/>
    <property type="match status" value="1"/>
</dbReference>